<dbReference type="PANTHER" id="PTHR31016:SF12">
    <property type="entry name" value="OS05G0315200 PROTEIN"/>
    <property type="match status" value="1"/>
</dbReference>
<keyword evidence="1" id="KW-0175">Coiled coil</keyword>
<dbReference type="OrthoDB" id="1924603at2759"/>
<sequence>MAYRRRQGQGLGRDWKPTSFKEENNETSSSSTPTSPSLVAKAIRASSSYKDSSLSSAYYPSLSSPVSHSPASPPVIKDSPTYQSSSSKQSFWGVLARKAKGIIDDNDGGGGGINSPRAPLSESTTPKAQYYHTTEAQTRRKPDNPSIQKGLDAITSSLNYLGGTIGNAFEEGLTMVENRTADIIQETRKIQIKKKDRNFDVQNQNSNIYGQRQQLSVQTHTQPQTPADLEIQLKASRDVAMAMAAKAKLLLRELKTVKADLAFAKERCGQLEEENRVIRESSAKGGGPEDDDLIRLQLETLLAEKARLAQENSVFARENRFLREIVEYHQLTMQDVVYLDENNEEVTEVYPIKVPSVLNAQTSSTTATSLPSPTPPPAAQLTASPQASKEVSPFQVPP</sequence>
<dbReference type="Gramene" id="KZM95344">
    <property type="protein sequence ID" value="KZM95344"/>
    <property type="gene ID" value="DCAR_018586"/>
</dbReference>
<name>A0A164Z535_DAUCS</name>
<feature type="compositionally biased region" description="Low complexity" evidence="2">
    <location>
        <begin position="53"/>
        <end position="70"/>
    </location>
</feature>
<feature type="compositionally biased region" description="Low complexity" evidence="2">
    <location>
        <begin position="379"/>
        <end position="388"/>
    </location>
</feature>
<dbReference type="AlphaFoldDB" id="A0A164Z535"/>
<dbReference type="PANTHER" id="PTHR31016">
    <property type="entry name" value="OS04G0228100 PROTEIN"/>
    <property type="match status" value="1"/>
</dbReference>
<keyword evidence="5" id="KW-1185">Reference proteome</keyword>
<accession>A0A164Z535</accession>
<evidence type="ECO:0000313" key="3">
    <source>
        <dbReference type="EMBL" id="KZM95344.1"/>
    </source>
</evidence>
<evidence type="ECO:0000313" key="5">
    <source>
        <dbReference type="Proteomes" id="UP000077755"/>
    </source>
</evidence>
<feature type="region of interest" description="Disordered" evidence="2">
    <location>
        <begin position="53"/>
        <end position="87"/>
    </location>
</feature>
<dbReference type="GO" id="GO:0080115">
    <property type="term" value="F:myosin XI tail binding"/>
    <property type="evidence" value="ECO:0007669"/>
    <property type="project" value="EnsemblPlants"/>
</dbReference>
<feature type="coiled-coil region" evidence="1">
    <location>
        <begin position="247"/>
        <end position="281"/>
    </location>
</feature>
<gene>
    <name evidence="3" type="ORF">DCAR_018586</name>
    <name evidence="4" type="ORF">DCAR_0521268</name>
</gene>
<protein>
    <submittedName>
        <fullName evidence="3">Uncharacterized protein</fullName>
    </submittedName>
</protein>
<reference evidence="4" key="2">
    <citation type="submission" date="2022-03" db="EMBL/GenBank/DDBJ databases">
        <title>Draft title - Genomic analysis of global carrot germplasm unveils the trajectory of domestication and the origin of high carotenoid orange carrot.</title>
        <authorList>
            <person name="Iorizzo M."/>
            <person name="Ellison S."/>
            <person name="Senalik D."/>
            <person name="Macko-Podgorni A."/>
            <person name="Grzebelus D."/>
            <person name="Bostan H."/>
            <person name="Rolling W."/>
            <person name="Curaba J."/>
            <person name="Simon P."/>
        </authorList>
    </citation>
    <scope>NUCLEOTIDE SEQUENCE</scope>
    <source>
        <tissue evidence="4">Leaf</tissue>
    </source>
</reference>
<feature type="compositionally biased region" description="Basic and acidic residues" evidence="2">
    <location>
        <begin position="13"/>
        <end position="24"/>
    </location>
</feature>
<feature type="region of interest" description="Disordered" evidence="2">
    <location>
        <begin position="1"/>
        <end position="38"/>
    </location>
</feature>
<dbReference type="OMA" id="VVYFDES"/>
<evidence type="ECO:0000256" key="2">
    <source>
        <dbReference type="SAM" id="MobiDB-lite"/>
    </source>
</evidence>
<dbReference type="EMBL" id="LNRQ01000005">
    <property type="protein sequence ID" value="KZM95344.1"/>
    <property type="molecule type" value="Genomic_DNA"/>
</dbReference>
<evidence type="ECO:0000313" key="4">
    <source>
        <dbReference type="EMBL" id="WOH01882.1"/>
    </source>
</evidence>
<dbReference type="KEGG" id="dcr:108223442"/>
<feature type="region of interest" description="Disordered" evidence="2">
    <location>
        <begin position="103"/>
        <end position="126"/>
    </location>
</feature>
<feature type="region of interest" description="Disordered" evidence="2">
    <location>
        <begin position="360"/>
        <end position="398"/>
    </location>
</feature>
<proteinExistence type="predicted"/>
<dbReference type="STRING" id="79200.A0A164Z535"/>
<feature type="compositionally biased region" description="Low complexity" evidence="2">
    <location>
        <begin position="360"/>
        <end position="371"/>
    </location>
</feature>
<reference evidence="3" key="1">
    <citation type="journal article" date="2016" name="Nat. Genet.">
        <title>A high-quality carrot genome assembly provides new insights into carotenoid accumulation and asterid genome evolution.</title>
        <authorList>
            <person name="Iorizzo M."/>
            <person name="Ellison S."/>
            <person name="Senalik D."/>
            <person name="Zeng P."/>
            <person name="Satapoomin P."/>
            <person name="Huang J."/>
            <person name="Bowman M."/>
            <person name="Iovene M."/>
            <person name="Sanseverino W."/>
            <person name="Cavagnaro P."/>
            <person name="Yildiz M."/>
            <person name="Macko-Podgorni A."/>
            <person name="Moranska E."/>
            <person name="Grzebelus E."/>
            <person name="Grzebelus D."/>
            <person name="Ashrafi H."/>
            <person name="Zheng Z."/>
            <person name="Cheng S."/>
            <person name="Spooner D."/>
            <person name="Van Deynze A."/>
            <person name="Simon P."/>
        </authorList>
    </citation>
    <scope>NUCLEOTIDE SEQUENCE [LARGE SCALE GENOMIC DNA]</scope>
    <source>
        <tissue evidence="3">Leaf</tissue>
    </source>
</reference>
<dbReference type="EMBL" id="CP093347">
    <property type="protein sequence ID" value="WOH01882.1"/>
    <property type="molecule type" value="Genomic_DNA"/>
</dbReference>
<organism evidence="3">
    <name type="scientific">Daucus carota subsp. sativus</name>
    <name type="common">Carrot</name>
    <dbReference type="NCBI Taxonomy" id="79200"/>
    <lineage>
        <taxon>Eukaryota</taxon>
        <taxon>Viridiplantae</taxon>
        <taxon>Streptophyta</taxon>
        <taxon>Embryophyta</taxon>
        <taxon>Tracheophyta</taxon>
        <taxon>Spermatophyta</taxon>
        <taxon>Magnoliopsida</taxon>
        <taxon>eudicotyledons</taxon>
        <taxon>Gunneridae</taxon>
        <taxon>Pentapetalae</taxon>
        <taxon>asterids</taxon>
        <taxon>campanulids</taxon>
        <taxon>Apiales</taxon>
        <taxon>Apiaceae</taxon>
        <taxon>Apioideae</taxon>
        <taxon>Scandiceae</taxon>
        <taxon>Daucinae</taxon>
        <taxon>Daucus</taxon>
        <taxon>Daucus sect. Daucus</taxon>
    </lineage>
</organism>
<evidence type="ECO:0000256" key="1">
    <source>
        <dbReference type="SAM" id="Coils"/>
    </source>
</evidence>
<dbReference type="Proteomes" id="UP000077755">
    <property type="component" value="Chromosome 5"/>
</dbReference>
<feature type="compositionally biased region" description="Low complexity" evidence="2">
    <location>
        <begin position="26"/>
        <end position="37"/>
    </location>
</feature>